<feature type="transmembrane region" description="Helical" evidence="7">
    <location>
        <begin position="238"/>
        <end position="258"/>
    </location>
</feature>
<feature type="domain" description="Amino acid transporter transmembrane" evidence="8">
    <location>
        <begin position="94"/>
        <end position="463"/>
    </location>
</feature>
<evidence type="ECO:0000256" key="5">
    <source>
        <dbReference type="ARBA" id="ARBA00023136"/>
    </source>
</evidence>
<feature type="transmembrane region" description="Helical" evidence="7">
    <location>
        <begin position="292"/>
        <end position="313"/>
    </location>
</feature>
<feature type="compositionally biased region" description="Basic and acidic residues" evidence="6">
    <location>
        <begin position="19"/>
        <end position="28"/>
    </location>
</feature>
<keyword evidence="4 7" id="KW-1133">Transmembrane helix</keyword>
<keyword evidence="10" id="KW-1185">Reference proteome</keyword>
<evidence type="ECO:0000256" key="6">
    <source>
        <dbReference type="SAM" id="MobiDB-lite"/>
    </source>
</evidence>
<comment type="similarity">
    <text evidence="2">Belongs to the amino acid/polyamine transporter 2 family.</text>
</comment>
<dbReference type="Pfam" id="PF01490">
    <property type="entry name" value="Aa_trans"/>
    <property type="match status" value="1"/>
</dbReference>
<keyword evidence="3 7" id="KW-0812">Transmembrane</keyword>
<evidence type="ECO:0000256" key="1">
    <source>
        <dbReference type="ARBA" id="ARBA00004141"/>
    </source>
</evidence>
<dbReference type="InterPro" id="IPR013057">
    <property type="entry name" value="AA_transpt_TM"/>
</dbReference>
<gene>
    <name evidence="9" type="ORF">TRICI_006623</name>
</gene>
<accession>A0A642UG27</accession>
<comment type="subcellular location">
    <subcellularLocation>
        <location evidence="1">Membrane</location>
        <topology evidence="1">Multi-pass membrane protein</topology>
    </subcellularLocation>
</comment>
<dbReference type="EMBL" id="SWFS01000550">
    <property type="protein sequence ID" value="KAA8898244.1"/>
    <property type="molecule type" value="Genomic_DNA"/>
</dbReference>
<feature type="transmembrane region" description="Helical" evidence="7">
    <location>
        <begin position="126"/>
        <end position="147"/>
    </location>
</feature>
<feature type="transmembrane region" description="Helical" evidence="7">
    <location>
        <begin position="499"/>
        <end position="521"/>
    </location>
</feature>
<feature type="region of interest" description="Disordered" evidence="6">
    <location>
        <begin position="1"/>
        <end position="31"/>
    </location>
</feature>
<dbReference type="AlphaFoldDB" id="A0A642UG27"/>
<dbReference type="Proteomes" id="UP000761534">
    <property type="component" value="Unassembled WGS sequence"/>
</dbReference>
<feature type="transmembrane region" description="Helical" evidence="7">
    <location>
        <begin position="207"/>
        <end position="226"/>
    </location>
</feature>
<sequence length="539" mass="60210">MVEEKKNPVASDVRSARSSQERDLKDEVLESVPTDQLPLETFIEYAKLERELEEIDYDKHKGREVDQSRLQQLIDELGLQDEIAAANRALRMASWFNIFTLITTDILGPQKAPWAFAQLGFVPASLIYVAFGVVATYAALLLTHMYLKLSSSKFPLRNYSELAPRAIGGVFGRYFKFVMDGMQILQFVFQLSGLILQNGQALSQMAHGSACFSGVMFAFAAAGMVINQVRSLTHLSKLTTFNFCINLLVLFATMGIVANSAPNYLSAQKNNGVSGTKVIAELFAKNTMSQKFVGAMNISYAYGGAMLFVEFMAEMRRPRDFWKGLFCAQTIIILVYLVYGIVVYYYQGQFSINPANQGISPYKWQTAMNALILFTQFVSAAIYCNVAVKVIYRSIIERVFHGPSMVTKRGRVIFSVSVVIFYTVSYVLASAIPQFSNVTGFFAALLMVPFSYLFPSLLVLALRVREDGLKKGFCSIQPTNPHWWNAILWDKWCLKVFDFFIVIGSLVCMGMGSWSSIVAMVQTFKNQGASTSFGCDPPV</sequence>
<dbReference type="VEuPathDB" id="FungiDB:TRICI_006623"/>
<feature type="transmembrane region" description="Helical" evidence="7">
    <location>
        <begin position="438"/>
        <end position="462"/>
    </location>
</feature>
<proteinExistence type="inferred from homology"/>
<protein>
    <recommendedName>
        <fullName evidence="8">Amino acid transporter transmembrane domain-containing protein</fullName>
    </recommendedName>
</protein>
<dbReference type="OrthoDB" id="40134at2759"/>
<reference evidence="9" key="1">
    <citation type="journal article" date="2019" name="G3 (Bethesda)">
        <title>Genome Assemblies of Two Rare Opportunistic Yeast Pathogens: Diutina rugosa (syn. Candida rugosa) and Trichomonascus ciferrii (syn. Candida ciferrii).</title>
        <authorList>
            <person name="Mixao V."/>
            <person name="Saus E."/>
            <person name="Hansen A.P."/>
            <person name="Lass-Florl C."/>
            <person name="Gabaldon T."/>
        </authorList>
    </citation>
    <scope>NUCLEOTIDE SEQUENCE</scope>
    <source>
        <strain evidence="9">CBS 4856</strain>
    </source>
</reference>
<feature type="transmembrane region" description="Helical" evidence="7">
    <location>
        <begin position="325"/>
        <end position="347"/>
    </location>
</feature>
<keyword evidence="5 7" id="KW-0472">Membrane</keyword>
<evidence type="ECO:0000256" key="3">
    <source>
        <dbReference type="ARBA" id="ARBA00022692"/>
    </source>
</evidence>
<dbReference type="PANTHER" id="PTHR22950">
    <property type="entry name" value="AMINO ACID TRANSPORTER"/>
    <property type="match status" value="1"/>
</dbReference>
<evidence type="ECO:0000256" key="2">
    <source>
        <dbReference type="ARBA" id="ARBA00008066"/>
    </source>
</evidence>
<dbReference type="PANTHER" id="PTHR22950:SF461">
    <property type="entry name" value="AMINO ACID TRANSPORTER TRANSMEMBRANE DOMAIN-CONTAINING PROTEIN"/>
    <property type="match status" value="1"/>
</dbReference>
<evidence type="ECO:0000256" key="4">
    <source>
        <dbReference type="ARBA" id="ARBA00022989"/>
    </source>
</evidence>
<evidence type="ECO:0000313" key="9">
    <source>
        <dbReference type="EMBL" id="KAA8898244.1"/>
    </source>
</evidence>
<evidence type="ECO:0000259" key="8">
    <source>
        <dbReference type="Pfam" id="PF01490"/>
    </source>
</evidence>
<evidence type="ECO:0000256" key="7">
    <source>
        <dbReference type="SAM" id="Phobius"/>
    </source>
</evidence>
<dbReference type="GO" id="GO:0015179">
    <property type="term" value="F:L-amino acid transmembrane transporter activity"/>
    <property type="evidence" value="ECO:0007669"/>
    <property type="project" value="TreeGrafter"/>
</dbReference>
<dbReference type="GO" id="GO:0016020">
    <property type="term" value="C:membrane"/>
    <property type="evidence" value="ECO:0007669"/>
    <property type="project" value="UniProtKB-SubCell"/>
</dbReference>
<feature type="transmembrane region" description="Helical" evidence="7">
    <location>
        <begin position="367"/>
        <end position="392"/>
    </location>
</feature>
<comment type="caution">
    <text evidence="9">The sequence shown here is derived from an EMBL/GenBank/DDBJ whole genome shotgun (WGS) entry which is preliminary data.</text>
</comment>
<evidence type="ECO:0000313" key="10">
    <source>
        <dbReference type="Proteomes" id="UP000761534"/>
    </source>
</evidence>
<organism evidence="9 10">
    <name type="scientific">Trichomonascus ciferrii</name>
    <dbReference type="NCBI Taxonomy" id="44093"/>
    <lineage>
        <taxon>Eukaryota</taxon>
        <taxon>Fungi</taxon>
        <taxon>Dikarya</taxon>
        <taxon>Ascomycota</taxon>
        <taxon>Saccharomycotina</taxon>
        <taxon>Dipodascomycetes</taxon>
        <taxon>Dipodascales</taxon>
        <taxon>Trichomonascaceae</taxon>
        <taxon>Trichomonascus</taxon>
        <taxon>Trichomonascus ciferrii complex</taxon>
    </lineage>
</organism>
<name>A0A642UG27_9ASCO</name>
<feature type="transmembrane region" description="Helical" evidence="7">
    <location>
        <begin position="412"/>
        <end position="432"/>
    </location>
</feature>